<evidence type="ECO:0000256" key="1">
    <source>
        <dbReference type="ARBA" id="ARBA00006484"/>
    </source>
</evidence>
<keyword evidence="2" id="KW-0521">NADP</keyword>
<evidence type="ECO:0000313" key="7">
    <source>
        <dbReference type="Proteomes" id="UP000623467"/>
    </source>
</evidence>
<keyword evidence="4" id="KW-0520">NAD</keyword>
<dbReference type="PRINTS" id="PR00081">
    <property type="entry name" value="GDHRDH"/>
</dbReference>
<protein>
    <recommendedName>
        <fullName evidence="5">Ketoreductase domain-containing protein</fullName>
    </recommendedName>
</protein>
<accession>A0A8H6U3V5</accession>
<keyword evidence="7" id="KW-1185">Reference proteome</keyword>
<dbReference type="FunFam" id="3.40.50.720:FF:000084">
    <property type="entry name" value="Short-chain dehydrogenase reductase"/>
    <property type="match status" value="1"/>
</dbReference>
<dbReference type="InterPro" id="IPR057326">
    <property type="entry name" value="KR_dom"/>
</dbReference>
<dbReference type="InterPro" id="IPR020904">
    <property type="entry name" value="Sc_DH/Rdtase_CS"/>
</dbReference>
<dbReference type="Gene3D" id="3.40.50.720">
    <property type="entry name" value="NAD(P)-binding Rossmann-like Domain"/>
    <property type="match status" value="1"/>
</dbReference>
<proteinExistence type="inferred from homology"/>
<dbReference type="EMBL" id="JACAZH010000071">
    <property type="protein sequence ID" value="KAF7328701.1"/>
    <property type="molecule type" value="Genomic_DNA"/>
</dbReference>
<dbReference type="InterPro" id="IPR036291">
    <property type="entry name" value="NAD(P)-bd_dom_sf"/>
</dbReference>
<comment type="caution">
    <text evidence="6">The sequence shown here is derived from an EMBL/GenBank/DDBJ whole genome shotgun (WGS) entry which is preliminary data.</text>
</comment>
<dbReference type="SMART" id="SM00822">
    <property type="entry name" value="PKS_KR"/>
    <property type="match status" value="1"/>
</dbReference>
<gene>
    <name evidence="6" type="ORF">MSAN_02472000</name>
</gene>
<dbReference type="PANTHER" id="PTHR24321:SF8">
    <property type="entry name" value="ESTRADIOL 17-BETA-DEHYDROGENASE 8-RELATED"/>
    <property type="match status" value="1"/>
</dbReference>
<feature type="domain" description="Ketoreductase" evidence="5">
    <location>
        <begin position="12"/>
        <end position="196"/>
    </location>
</feature>
<evidence type="ECO:0000259" key="5">
    <source>
        <dbReference type="SMART" id="SM00822"/>
    </source>
</evidence>
<dbReference type="Proteomes" id="UP000623467">
    <property type="component" value="Unassembled WGS sequence"/>
</dbReference>
<organism evidence="6 7">
    <name type="scientific">Mycena sanguinolenta</name>
    <dbReference type="NCBI Taxonomy" id="230812"/>
    <lineage>
        <taxon>Eukaryota</taxon>
        <taxon>Fungi</taxon>
        <taxon>Dikarya</taxon>
        <taxon>Basidiomycota</taxon>
        <taxon>Agaricomycotina</taxon>
        <taxon>Agaricomycetes</taxon>
        <taxon>Agaricomycetidae</taxon>
        <taxon>Agaricales</taxon>
        <taxon>Marasmiineae</taxon>
        <taxon>Mycenaceae</taxon>
        <taxon>Mycena</taxon>
    </lineage>
</organism>
<dbReference type="Pfam" id="PF13561">
    <property type="entry name" value="adh_short_C2"/>
    <property type="match status" value="1"/>
</dbReference>
<dbReference type="SUPFAM" id="SSF51735">
    <property type="entry name" value="NAD(P)-binding Rossmann-fold domains"/>
    <property type="match status" value="1"/>
</dbReference>
<dbReference type="OrthoDB" id="498125at2759"/>
<keyword evidence="3" id="KW-0560">Oxidoreductase</keyword>
<evidence type="ECO:0000256" key="2">
    <source>
        <dbReference type="ARBA" id="ARBA00022857"/>
    </source>
</evidence>
<dbReference type="PROSITE" id="PS00061">
    <property type="entry name" value="ADH_SHORT"/>
    <property type="match status" value="1"/>
</dbReference>
<evidence type="ECO:0000313" key="6">
    <source>
        <dbReference type="EMBL" id="KAF7328701.1"/>
    </source>
</evidence>
<comment type="similarity">
    <text evidence="1">Belongs to the short-chain dehydrogenases/reductases (SDR) family.</text>
</comment>
<dbReference type="PANTHER" id="PTHR24321">
    <property type="entry name" value="DEHYDROGENASES, SHORT CHAIN"/>
    <property type="match status" value="1"/>
</dbReference>
<reference evidence="6" key="1">
    <citation type="submission" date="2020-05" db="EMBL/GenBank/DDBJ databases">
        <title>Mycena genomes resolve the evolution of fungal bioluminescence.</title>
        <authorList>
            <person name="Tsai I.J."/>
        </authorList>
    </citation>
    <scope>NUCLEOTIDE SEQUENCE</scope>
    <source>
        <strain evidence="6">160909Yilan</strain>
    </source>
</reference>
<dbReference type="GO" id="GO:0016491">
    <property type="term" value="F:oxidoreductase activity"/>
    <property type="evidence" value="ECO:0007669"/>
    <property type="project" value="UniProtKB-KW"/>
</dbReference>
<sequence length="269" mass="28132">MSADSQSHDSKRVALVTGAARGIGKAIALRLARDGFTVAVNDIPSNAASLSAVVEELKALKVNALACIADVSVEHEVQNMIEQVVAYFPVRRLDVMVANAGVLKWNPLVETAADDWDTVMTVNARGTFLCYKYAAMQMIKQGGGGRIVGAASTAAKRGVPSLGAYCASKFAIRGLTQSAAHELGPHGITVNAYAPGGIDTDMLGLLASENAVASGSHPEDYFQALRAKTPVGRIGETTDVANVVSFLASKESQFITGQSISVNGGLYFD</sequence>
<name>A0A8H6U3V5_9AGAR</name>
<dbReference type="PRINTS" id="PR00080">
    <property type="entry name" value="SDRFAMILY"/>
</dbReference>
<evidence type="ECO:0000256" key="3">
    <source>
        <dbReference type="ARBA" id="ARBA00023002"/>
    </source>
</evidence>
<dbReference type="AlphaFoldDB" id="A0A8H6U3V5"/>
<dbReference type="InterPro" id="IPR002347">
    <property type="entry name" value="SDR_fam"/>
</dbReference>
<evidence type="ECO:0000256" key="4">
    <source>
        <dbReference type="ARBA" id="ARBA00023027"/>
    </source>
</evidence>